<evidence type="ECO:0000256" key="2">
    <source>
        <dbReference type="ARBA" id="ARBA00023125"/>
    </source>
</evidence>
<dbReference type="InterPro" id="IPR028082">
    <property type="entry name" value="Peripla_BP_I"/>
</dbReference>
<dbReference type="PANTHER" id="PTHR30146">
    <property type="entry name" value="LACI-RELATED TRANSCRIPTIONAL REPRESSOR"/>
    <property type="match status" value="1"/>
</dbReference>
<name>A0A7G9GIU9_9FIRM</name>
<organism evidence="5 6">
    <name type="scientific">[Eubacterium] hominis</name>
    <dbReference type="NCBI Taxonomy" id="2764325"/>
    <lineage>
        <taxon>Bacteria</taxon>
        <taxon>Bacillati</taxon>
        <taxon>Bacillota</taxon>
        <taxon>Erysipelotrichia</taxon>
        <taxon>Erysipelotrichales</taxon>
        <taxon>Erysipelotrichaceae</taxon>
        <taxon>Amedibacillus</taxon>
    </lineage>
</organism>
<sequence length="330" mass="37424">MATIKDIAQKANVSSATVSRILNEDDTLNVPESTRNRVFQIASELHYVKKGKSKRTEKALTFAIVQWYSLKQELEDSYYFTIRMGVEQYCSRHGIALKRIFKDDLNIEENLKDVDGIVCIGKFSTAQIKKLSHYQENIIFVDMEVQPLKENCIVLDFSTAIYDVLSHLHDLKHQHIAYLSGKEYTQDGSLFEDPRKKAFLQYAESFHFKTTILEEQFSIESGYQMANQLCEHLDDITAIVCASDPIALGVLRSLEEHSIKVPQDMSVTGFNDISASAYSNPPLTSVHAPSETMGEYAGEYLHHQAGKLKRLPVKIVLPCTLIKRASTTHR</sequence>
<evidence type="ECO:0000259" key="4">
    <source>
        <dbReference type="PROSITE" id="PS50932"/>
    </source>
</evidence>
<dbReference type="RefSeq" id="WP_117454440.1">
    <property type="nucleotide sequence ID" value="NZ_CP060636.1"/>
</dbReference>
<dbReference type="CDD" id="cd01392">
    <property type="entry name" value="HTH_LacI"/>
    <property type="match status" value="1"/>
</dbReference>
<dbReference type="Pfam" id="PF13377">
    <property type="entry name" value="Peripla_BP_3"/>
    <property type="match status" value="1"/>
</dbReference>
<dbReference type="PANTHER" id="PTHR30146:SF149">
    <property type="entry name" value="HTH-TYPE TRANSCRIPTIONAL REGULATOR EBGR"/>
    <property type="match status" value="1"/>
</dbReference>
<protein>
    <submittedName>
        <fullName evidence="5">LacI family DNA-binding transcriptional regulator</fullName>
    </submittedName>
</protein>
<dbReference type="Pfam" id="PF00356">
    <property type="entry name" value="LacI"/>
    <property type="match status" value="1"/>
</dbReference>
<feature type="domain" description="HTH lacI-type" evidence="4">
    <location>
        <begin position="2"/>
        <end position="56"/>
    </location>
</feature>
<dbReference type="Proteomes" id="UP000515856">
    <property type="component" value="Chromosome"/>
</dbReference>
<dbReference type="KEGG" id="ehn:H9Q80_10540"/>
<dbReference type="SUPFAM" id="SSF53822">
    <property type="entry name" value="Periplasmic binding protein-like I"/>
    <property type="match status" value="1"/>
</dbReference>
<dbReference type="CDD" id="cd01544">
    <property type="entry name" value="PBP1_GalR"/>
    <property type="match status" value="1"/>
</dbReference>
<dbReference type="PRINTS" id="PR00036">
    <property type="entry name" value="HTHLACI"/>
</dbReference>
<gene>
    <name evidence="5" type="ORF">H9Q80_10540</name>
</gene>
<evidence type="ECO:0000313" key="6">
    <source>
        <dbReference type="Proteomes" id="UP000515856"/>
    </source>
</evidence>
<dbReference type="Gene3D" id="1.10.260.40">
    <property type="entry name" value="lambda repressor-like DNA-binding domains"/>
    <property type="match status" value="1"/>
</dbReference>
<evidence type="ECO:0000256" key="1">
    <source>
        <dbReference type="ARBA" id="ARBA00023015"/>
    </source>
</evidence>
<keyword evidence="1" id="KW-0805">Transcription regulation</keyword>
<dbReference type="InterPro" id="IPR010982">
    <property type="entry name" value="Lambda_DNA-bd_dom_sf"/>
</dbReference>
<keyword evidence="3" id="KW-0804">Transcription</keyword>
<dbReference type="PROSITE" id="PS50932">
    <property type="entry name" value="HTH_LACI_2"/>
    <property type="match status" value="1"/>
</dbReference>
<accession>A0A7G9GIU9</accession>
<dbReference type="GO" id="GO:0003700">
    <property type="term" value="F:DNA-binding transcription factor activity"/>
    <property type="evidence" value="ECO:0007669"/>
    <property type="project" value="TreeGrafter"/>
</dbReference>
<dbReference type="AlphaFoldDB" id="A0A7G9GIU9"/>
<dbReference type="EMBL" id="CP060636">
    <property type="protein sequence ID" value="QNM10731.1"/>
    <property type="molecule type" value="Genomic_DNA"/>
</dbReference>
<dbReference type="InterPro" id="IPR046335">
    <property type="entry name" value="LacI/GalR-like_sensor"/>
</dbReference>
<dbReference type="SUPFAM" id="SSF47413">
    <property type="entry name" value="lambda repressor-like DNA-binding domains"/>
    <property type="match status" value="1"/>
</dbReference>
<dbReference type="InterPro" id="IPR000843">
    <property type="entry name" value="HTH_LacI"/>
</dbReference>
<dbReference type="Gene3D" id="3.40.50.2300">
    <property type="match status" value="2"/>
</dbReference>
<evidence type="ECO:0000256" key="3">
    <source>
        <dbReference type="ARBA" id="ARBA00023163"/>
    </source>
</evidence>
<dbReference type="GO" id="GO:0000976">
    <property type="term" value="F:transcription cis-regulatory region binding"/>
    <property type="evidence" value="ECO:0007669"/>
    <property type="project" value="TreeGrafter"/>
</dbReference>
<keyword evidence="6" id="KW-1185">Reference proteome</keyword>
<proteinExistence type="predicted"/>
<reference evidence="5 6" key="1">
    <citation type="submission" date="2020-08" db="EMBL/GenBank/DDBJ databases">
        <authorList>
            <person name="Liu C."/>
            <person name="Sun Q."/>
        </authorList>
    </citation>
    <scope>NUCLEOTIDE SEQUENCE [LARGE SCALE GENOMIC DNA]</scope>
    <source>
        <strain evidence="5 6">NSJ-61</strain>
    </source>
</reference>
<evidence type="ECO:0000313" key="5">
    <source>
        <dbReference type="EMBL" id="QNM10731.1"/>
    </source>
</evidence>
<dbReference type="SMART" id="SM00354">
    <property type="entry name" value="HTH_LACI"/>
    <property type="match status" value="1"/>
</dbReference>
<dbReference type="PROSITE" id="PS00356">
    <property type="entry name" value="HTH_LACI_1"/>
    <property type="match status" value="1"/>
</dbReference>
<keyword evidence="2 5" id="KW-0238">DNA-binding</keyword>